<keyword evidence="3" id="KW-1185">Reference proteome</keyword>
<evidence type="ECO:0008006" key="4">
    <source>
        <dbReference type="Google" id="ProtNLM"/>
    </source>
</evidence>
<comment type="caution">
    <text evidence="2">The sequence shown here is derived from an EMBL/GenBank/DDBJ whole genome shotgun (WGS) entry which is preliminary data.</text>
</comment>
<organism evidence="2 3">
    <name type="scientific">Streptomyces avidinii</name>
    <dbReference type="NCBI Taxonomy" id="1895"/>
    <lineage>
        <taxon>Bacteria</taxon>
        <taxon>Bacillati</taxon>
        <taxon>Actinomycetota</taxon>
        <taxon>Actinomycetes</taxon>
        <taxon>Kitasatosporales</taxon>
        <taxon>Streptomycetaceae</taxon>
        <taxon>Streptomyces</taxon>
    </lineage>
</organism>
<dbReference type="PROSITE" id="PS51257">
    <property type="entry name" value="PROKAR_LIPOPROTEIN"/>
    <property type="match status" value="1"/>
</dbReference>
<feature type="signal peptide" evidence="1">
    <location>
        <begin position="1"/>
        <end position="24"/>
    </location>
</feature>
<dbReference type="Proteomes" id="UP001519310">
    <property type="component" value="Unassembled WGS sequence"/>
</dbReference>
<reference evidence="2 3" key="1">
    <citation type="submission" date="2021-03" db="EMBL/GenBank/DDBJ databases">
        <title>Genomic Encyclopedia of Type Strains, Phase IV (KMG-IV): sequencing the most valuable type-strain genomes for metagenomic binning, comparative biology and taxonomic classification.</title>
        <authorList>
            <person name="Goeker M."/>
        </authorList>
    </citation>
    <scope>NUCLEOTIDE SEQUENCE [LARGE SCALE GENOMIC DNA]</scope>
    <source>
        <strain evidence="2 3">DSM 40526</strain>
    </source>
</reference>
<protein>
    <recommendedName>
        <fullName evidence="4">Lipoprotein</fullName>
    </recommendedName>
</protein>
<dbReference type="EMBL" id="JAGGLQ010000001">
    <property type="protein sequence ID" value="MBP2035194.1"/>
    <property type="molecule type" value="Genomic_DNA"/>
</dbReference>
<sequence length="158" mass="17113">MRGRSTRNRSAAALTCIAALGALTAGCRNDTAPAWEYPELGTALSSLSRDLDERCGPTATPAGCAKHLDGLTAPTERAFAEVLDHKLLDVRTVAAMNDLDRARAERFTAGRAARARQEPHYLPFRRAVAAEELAYRRMLSELERLRTAPPPGDGTDPV</sequence>
<proteinExistence type="predicted"/>
<evidence type="ECO:0000256" key="1">
    <source>
        <dbReference type="SAM" id="SignalP"/>
    </source>
</evidence>
<feature type="chain" id="PRO_5046976387" description="Lipoprotein" evidence="1">
    <location>
        <begin position="25"/>
        <end position="158"/>
    </location>
</feature>
<dbReference type="RefSeq" id="WP_189966093.1">
    <property type="nucleotide sequence ID" value="NZ_BMVL01000002.1"/>
</dbReference>
<evidence type="ECO:0000313" key="2">
    <source>
        <dbReference type="EMBL" id="MBP2035194.1"/>
    </source>
</evidence>
<gene>
    <name evidence="2" type="ORF">J2Z77_000978</name>
</gene>
<accession>A0ABS4KYT3</accession>
<evidence type="ECO:0000313" key="3">
    <source>
        <dbReference type="Proteomes" id="UP001519310"/>
    </source>
</evidence>
<keyword evidence="1" id="KW-0732">Signal</keyword>
<name>A0ABS4KYT3_STRAV</name>